<organism evidence="1 2">
    <name type="scientific">Canna indica</name>
    <name type="common">Indian-shot</name>
    <dbReference type="NCBI Taxonomy" id="4628"/>
    <lineage>
        <taxon>Eukaryota</taxon>
        <taxon>Viridiplantae</taxon>
        <taxon>Streptophyta</taxon>
        <taxon>Embryophyta</taxon>
        <taxon>Tracheophyta</taxon>
        <taxon>Spermatophyta</taxon>
        <taxon>Magnoliopsida</taxon>
        <taxon>Liliopsida</taxon>
        <taxon>Zingiberales</taxon>
        <taxon>Cannaceae</taxon>
        <taxon>Canna</taxon>
    </lineage>
</organism>
<dbReference type="AlphaFoldDB" id="A0AAQ3L512"/>
<protein>
    <submittedName>
        <fullName evidence="1">Uncharacterized protein</fullName>
    </submittedName>
</protein>
<proteinExistence type="predicted"/>
<accession>A0AAQ3L512</accession>
<dbReference type="EMBL" id="CP136898">
    <property type="protein sequence ID" value="WOL20574.1"/>
    <property type="molecule type" value="Genomic_DNA"/>
</dbReference>
<sequence length="205" mass="22608">MMFLSPGSPPSHSNFQCKLQSPLHSLALPKPKQMVFQQRTTLLNPWKRSSSFLDPQLQSPCITNTIAIIIHTTPHNPSKCSSPLLDPQLQPPPVANTITTAVVCSKDIGGGERDDVDIQQHITTLVSMLADVGCTASSSHTPPPPSSLPIDPFRLCRQLEFRLSVDPSLPYRFIIGFSAYICIPQNLKRSIVLSLYLYSLFSILT</sequence>
<keyword evidence="2" id="KW-1185">Reference proteome</keyword>
<reference evidence="1 2" key="1">
    <citation type="submission" date="2023-10" db="EMBL/GenBank/DDBJ databases">
        <title>Chromosome-scale genome assembly provides insights into flower coloration mechanisms of Canna indica.</title>
        <authorList>
            <person name="Li C."/>
        </authorList>
    </citation>
    <scope>NUCLEOTIDE SEQUENCE [LARGE SCALE GENOMIC DNA]</scope>
    <source>
        <tissue evidence="1">Flower</tissue>
    </source>
</reference>
<evidence type="ECO:0000313" key="1">
    <source>
        <dbReference type="EMBL" id="WOL20574.1"/>
    </source>
</evidence>
<name>A0AAQ3L512_9LILI</name>
<dbReference type="Proteomes" id="UP001327560">
    <property type="component" value="Chromosome 9"/>
</dbReference>
<gene>
    <name evidence="1" type="ORF">Cni_G29379</name>
</gene>
<evidence type="ECO:0000313" key="2">
    <source>
        <dbReference type="Proteomes" id="UP001327560"/>
    </source>
</evidence>